<proteinExistence type="predicted"/>
<evidence type="ECO:0000313" key="5">
    <source>
        <dbReference type="Proteomes" id="UP000230066"/>
    </source>
</evidence>
<keyword evidence="1" id="KW-0378">Hydrolase</keyword>
<dbReference type="PANTHER" id="PTHR12419">
    <property type="entry name" value="OTU DOMAIN CONTAINING PROTEIN"/>
    <property type="match status" value="1"/>
</dbReference>
<feature type="compositionally biased region" description="Polar residues" evidence="2">
    <location>
        <begin position="1"/>
        <end position="14"/>
    </location>
</feature>
<organism evidence="4 5">
    <name type="scientific">Fasciola hepatica</name>
    <name type="common">Liver fluke</name>
    <dbReference type="NCBI Taxonomy" id="6192"/>
    <lineage>
        <taxon>Eukaryota</taxon>
        <taxon>Metazoa</taxon>
        <taxon>Spiralia</taxon>
        <taxon>Lophotrochozoa</taxon>
        <taxon>Platyhelminthes</taxon>
        <taxon>Trematoda</taxon>
        <taxon>Digenea</taxon>
        <taxon>Plagiorchiida</taxon>
        <taxon>Echinostomata</taxon>
        <taxon>Echinostomatoidea</taxon>
        <taxon>Fasciolidae</taxon>
        <taxon>Fasciola</taxon>
    </lineage>
</organism>
<dbReference type="GO" id="GO:0004843">
    <property type="term" value="F:cysteine-type deubiquitinase activity"/>
    <property type="evidence" value="ECO:0007669"/>
    <property type="project" value="TreeGrafter"/>
</dbReference>
<dbReference type="InterPro" id="IPR038765">
    <property type="entry name" value="Papain-like_cys_pep_sf"/>
</dbReference>
<dbReference type="InterPro" id="IPR003323">
    <property type="entry name" value="OTU_dom"/>
</dbReference>
<name>A0A4E0R817_FASHE</name>
<dbReference type="EMBL" id="JXXN02003185">
    <property type="protein sequence ID" value="THD21871.1"/>
    <property type="molecule type" value="Genomic_DNA"/>
</dbReference>
<evidence type="ECO:0000256" key="2">
    <source>
        <dbReference type="SAM" id="MobiDB-lite"/>
    </source>
</evidence>
<evidence type="ECO:0000313" key="4">
    <source>
        <dbReference type="EMBL" id="THD21871.1"/>
    </source>
</evidence>
<dbReference type="Gene3D" id="3.90.70.80">
    <property type="match status" value="1"/>
</dbReference>
<gene>
    <name evidence="4" type="ORF">D915_007156</name>
</gene>
<dbReference type="InterPro" id="IPR049772">
    <property type="entry name" value="OTU_OTUD6"/>
</dbReference>
<comment type="caution">
    <text evidence="4">The sequence shown here is derived from an EMBL/GenBank/DDBJ whole genome shotgun (WGS) entry which is preliminary data.</text>
</comment>
<keyword evidence="5" id="KW-1185">Reference proteome</keyword>
<reference evidence="4" key="1">
    <citation type="submission" date="2019-03" db="EMBL/GenBank/DDBJ databases">
        <title>Improved annotation for the trematode Fasciola hepatica.</title>
        <authorList>
            <person name="Choi Y.-J."/>
            <person name="Martin J."/>
            <person name="Mitreva M."/>
        </authorList>
    </citation>
    <scope>NUCLEOTIDE SEQUENCE [LARGE SCALE GENOMIC DNA]</scope>
</reference>
<dbReference type="SUPFAM" id="SSF54001">
    <property type="entry name" value="Cysteine proteinases"/>
    <property type="match status" value="1"/>
</dbReference>
<dbReference type="InterPro" id="IPR050704">
    <property type="entry name" value="Peptidase_C85-like"/>
</dbReference>
<feature type="domain" description="OTU" evidence="3">
    <location>
        <begin position="81"/>
        <end position="241"/>
    </location>
</feature>
<dbReference type="Pfam" id="PF02338">
    <property type="entry name" value="OTU"/>
    <property type="match status" value="1"/>
</dbReference>
<accession>A0A4E0R817</accession>
<dbReference type="PROSITE" id="PS50802">
    <property type="entry name" value="OTU"/>
    <property type="match status" value="1"/>
</dbReference>
<dbReference type="PANTHER" id="PTHR12419:SF10">
    <property type="entry name" value="DEUBIQUITINASE OTUD6B"/>
    <property type="match status" value="1"/>
</dbReference>
<evidence type="ECO:0000256" key="1">
    <source>
        <dbReference type="ARBA" id="ARBA00022801"/>
    </source>
</evidence>
<dbReference type="AlphaFoldDB" id="A0A4E0R817"/>
<feature type="region of interest" description="Disordered" evidence="2">
    <location>
        <begin position="1"/>
        <end position="37"/>
    </location>
</feature>
<dbReference type="CDD" id="cd22761">
    <property type="entry name" value="OTU_OTUD6"/>
    <property type="match status" value="1"/>
</dbReference>
<dbReference type="GO" id="GO:0016579">
    <property type="term" value="P:protein deubiquitination"/>
    <property type="evidence" value="ECO:0007669"/>
    <property type="project" value="TreeGrafter"/>
</dbReference>
<sequence length="241" mass="26903">MPVNALSSELSKNLSTEDEPLCTSSGHTKPSRAARRREKRAAERLAQDKAAAKLSDPTVSSSNVRSIELNKIKRHLASRKLRLHEVPSDGDCLFLSVAHQMRLHNISLSPIRDPEQAVADHQPDDDVHSKTDVKRLRSLTAQHLRENMEEFLPFLLNPDTGEPMTRDAFDAYCDAVEKTSAWGGQVEVRALSNVFRLPIEVLQAEGQPILVGDEFEGPPITIIYHRHVYASGEHYNSCVPV</sequence>
<dbReference type="Proteomes" id="UP000230066">
    <property type="component" value="Unassembled WGS sequence"/>
</dbReference>
<evidence type="ECO:0000259" key="3">
    <source>
        <dbReference type="PROSITE" id="PS50802"/>
    </source>
</evidence>
<protein>
    <submittedName>
        <fullName evidence="4">OTU domain-containing protein 6B</fullName>
    </submittedName>
</protein>